<dbReference type="PANTHER" id="PTHR45339:SF5">
    <property type="entry name" value="HISTIDINE KINASE"/>
    <property type="match status" value="1"/>
</dbReference>
<comment type="catalytic activity">
    <reaction evidence="1">
        <text>ATP + protein L-histidine = ADP + protein N-phospho-L-histidine.</text>
        <dbReference type="EC" id="2.7.13.3"/>
    </reaction>
</comment>
<evidence type="ECO:0000256" key="12">
    <source>
        <dbReference type="ARBA" id="ARBA00022989"/>
    </source>
</evidence>
<dbReference type="PROSITE" id="PS50110">
    <property type="entry name" value="RESPONSE_REGULATORY"/>
    <property type="match status" value="2"/>
</dbReference>
<accession>A0A3S0Q4B5</accession>
<dbReference type="AlphaFoldDB" id="A0A3S0Q4B5"/>
<name>A0A3S0Q4B5_9VIBR</name>
<dbReference type="Pfam" id="PF02518">
    <property type="entry name" value="HATPase_c"/>
    <property type="match status" value="1"/>
</dbReference>
<evidence type="ECO:0000256" key="4">
    <source>
        <dbReference type="ARBA" id="ARBA00022475"/>
    </source>
</evidence>
<evidence type="ECO:0000313" key="21">
    <source>
        <dbReference type="Proteomes" id="UP000268973"/>
    </source>
</evidence>
<feature type="modified residue" description="4-aspartylphosphate" evidence="15">
    <location>
        <position position="751"/>
    </location>
</feature>
<dbReference type="EC" id="2.7.13.3" evidence="3"/>
<evidence type="ECO:0000256" key="10">
    <source>
        <dbReference type="ARBA" id="ARBA00022801"/>
    </source>
</evidence>
<dbReference type="SMART" id="SM00388">
    <property type="entry name" value="HisKA"/>
    <property type="match status" value="1"/>
</dbReference>
<dbReference type="OrthoDB" id="9810730at2"/>
<evidence type="ECO:0000256" key="5">
    <source>
        <dbReference type="ARBA" id="ARBA00022553"/>
    </source>
</evidence>
<evidence type="ECO:0000256" key="7">
    <source>
        <dbReference type="ARBA" id="ARBA00022692"/>
    </source>
</evidence>
<keyword evidence="4" id="KW-1003">Cell membrane</keyword>
<keyword evidence="7 17" id="KW-0812">Transmembrane</keyword>
<feature type="transmembrane region" description="Helical" evidence="17">
    <location>
        <begin position="75"/>
        <end position="96"/>
    </location>
</feature>
<dbReference type="CDD" id="cd17546">
    <property type="entry name" value="REC_hyHK_CKI1_RcsC-like"/>
    <property type="match status" value="2"/>
</dbReference>
<proteinExistence type="predicted"/>
<dbReference type="FunFam" id="1.10.287.130:FF:000003">
    <property type="entry name" value="Histidine kinase"/>
    <property type="match status" value="1"/>
</dbReference>
<evidence type="ECO:0000256" key="1">
    <source>
        <dbReference type="ARBA" id="ARBA00000085"/>
    </source>
</evidence>
<dbReference type="SUPFAM" id="SSF55874">
    <property type="entry name" value="ATPase domain of HSP90 chaperone/DNA topoisomerase II/histidine kinase"/>
    <property type="match status" value="1"/>
</dbReference>
<keyword evidence="12 17" id="KW-1133">Transmembrane helix</keyword>
<dbReference type="GO" id="GO:0016787">
    <property type="term" value="F:hydrolase activity"/>
    <property type="evidence" value="ECO:0007669"/>
    <property type="project" value="UniProtKB-KW"/>
</dbReference>
<protein>
    <recommendedName>
        <fullName evidence="3">histidine kinase</fullName>
        <ecNumber evidence="3">2.7.13.3</ecNumber>
    </recommendedName>
</protein>
<keyword evidence="21" id="KW-1185">Reference proteome</keyword>
<keyword evidence="14 17" id="KW-0472">Membrane</keyword>
<dbReference type="InterPro" id="IPR011006">
    <property type="entry name" value="CheY-like_superfamily"/>
</dbReference>
<sequence length="821" mass="91080">MVSAFSNEVFSKSQEFRTLLMAQTGLNQLSETEIEQGLEALSGRQALLHQVALSIENQLAAEIDLAVIKAEQSRLTYILAVSLLTLFVIGLAIKLAQHLTSNLNRVLEFLKHDDATSLPSLSKTVKGGDELSEFASEVERLTIERQQAKERLTLAKEEAEKAKDEAILASKAKSSFLANMSHEIRTPLNGVIGIAEVLADTKLNVNQRDYVDTIETSSQLLLSLINDVLDFSKIESGLLLVSPSSTCVRESIYDIASIVAPAAKDKGIELNVSVHPDTPYRVMVDDHRLRQILMNFMSNAVKFTSHGSVSLLLDAQLKGQSKVELTFSVEDTGIGIDEQQQKKIFEPFLQEDNSITREYGGTGLGLAISTQLAELMGSEIQLRSTKGKGSCFYFTLSLPVDVQSYTQSKEERLQTPIAVVCDDQPLCDKVVNELAFYGYQDVERVTYLNEIEAVKSVTAKPVLLIVETKANSELLNKETLSQWSGVGYAIVVARQFNSPAYDFESSVFSIVIQPLLGQRLLRALRETDAVYSGAEIQNHGSPSLGRRRILIVEDNGVNQKIASLHVAKAGFEFDIANHGQEACEMYQRDPSYCLVLMDCMMPVMDGFTATQAIRNYENQQGLQPVPIVALTASVIDDDIQRCFTVGMDDYVAKPFKASVLQEKIRSWARYDTERSLQSMEFKVYQEESSNHNTSFVPKSERILLVEDNLVNQKVASLFLSQAGYQFDIADNGQVALDKFRSGAQYDLILMDCMMPIKDGFSATEEIRQIEADLGLNKIPILALTASVIDDDIQRCYDSGMDGYIAKPVKQEKLLHEIESAI</sequence>
<dbReference type="InterPro" id="IPR004358">
    <property type="entry name" value="Sig_transdc_His_kin-like_C"/>
</dbReference>
<feature type="coiled-coil region" evidence="16">
    <location>
        <begin position="131"/>
        <end position="169"/>
    </location>
</feature>
<keyword evidence="10" id="KW-0378">Hydrolase</keyword>
<evidence type="ECO:0000256" key="8">
    <source>
        <dbReference type="ARBA" id="ARBA00022741"/>
    </source>
</evidence>
<dbReference type="InterPro" id="IPR003661">
    <property type="entry name" value="HisK_dim/P_dom"/>
</dbReference>
<dbReference type="CDD" id="cd16922">
    <property type="entry name" value="HATPase_EvgS-ArcB-TorS-like"/>
    <property type="match status" value="1"/>
</dbReference>
<keyword evidence="8" id="KW-0547">Nucleotide-binding</keyword>
<evidence type="ECO:0000256" key="6">
    <source>
        <dbReference type="ARBA" id="ARBA00022679"/>
    </source>
</evidence>
<dbReference type="PROSITE" id="PS50109">
    <property type="entry name" value="HIS_KIN"/>
    <property type="match status" value="1"/>
</dbReference>
<dbReference type="CDD" id="cd00082">
    <property type="entry name" value="HisKA"/>
    <property type="match status" value="1"/>
</dbReference>
<evidence type="ECO:0000256" key="14">
    <source>
        <dbReference type="ARBA" id="ARBA00023136"/>
    </source>
</evidence>
<keyword evidence="11" id="KW-0067">ATP-binding</keyword>
<dbReference type="GO" id="GO:0005886">
    <property type="term" value="C:plasma membrane"/>
    <property type="evidence" value="ECO:0007669"/>
    <property type="project" value="UniProtKB-SubCell"/>
</dbReference>
<keyword evidence="5 15" id="KW-0597">Phosphoprotein</keyword>
<dbReference type="SUPFAM" id="SSF47384">
    <property type="entry name" value="Homodimeric domain of signal transducing histidine kinase"/>
    <property type="match status" value="1"/>
</dbReference>
<keyword evidence="13" id="KW-0902">Two-component regulatory system</keyword>
<dbReference type="Proteomes" id="UP000268973">
    <property type="component" value="Unassembled WGS sequence"/>
</dbReference>
<dbReference type="GO" id="GO:0000155">
    <property type="term" value="F:phosphorelay sensor kinase activity"/>
    <property type="evidence" value="ECO:0007669"/>
    <property type="project" value="InterPro"/>
</dbReference>
<evidence type="ECO:0000256" key="9">
    <source>
        <dbReference type="ARBA" id="ARBA00022777"/>
    </source>
</evidence>
<feature type="domain" description="Histidine kinase" evidence="18">
    <location>
        <begin position="179"/>
        <end position="400"/>
    </location>
</feature>
<dbReference type="InterPro" id="IPR001789">
    <property type="entry name" value="Sig_transdc_resp-reg_receiver"/>
</dbReference>
<dbReference type="InterPro" id="IPR036097">
    <property type="entry name" value="HisK_dim/P_sf"/>
</dbReference>
<dbReference type="PRINTS" id="PR00344">
    <property type="entry name" value="BCTRLSENSOR"/>
</dbReference>
<dbReference type="FunFam" id="3.30.565.10:FF:000010">
    <property type="entry name" value="Sensor histidine kinase RcsC"/>
    <property type="match status" value="1"/>
</dbReference>
<evidence type="ECO:0000256" key="13">
    <source>
        <dbReference type="ARBA" id="ARBA00023012"/>
    </source>
</evidence>
<feature type="domain" description="Response regulatory" evidence="19">
    <location>
        <begin position="701"/>
        <end position="821"/>
    </location>
</feature>
<evidence type="ECO:0000256" key="17">
    <source>
        <dbReference type="SAM" id="Phobius"/>
    </source>
</evidence>
<dbReference type="SMART" id="SM00387">
    <property type="entry name" value="HATPase_c"/>
    <property type="match status" value="1"/>
</dbReference>
<evidence type="ECO:0000259" key="19">
    <source>
        <dbReference type="PROSITE" id="PS50110"/>
    </source>
</evidence>
<dbReference type="SMART" id="SM00448">
    <property type="entry name" value="REC"/>
    <property type="match status" value="2"/>
</dbReference>
<organism evidence="20 21">
    <name type="scientific">Vibrio aquaticus</name>
    <dbReference type="NCBI Taxonomy" id="2496559"/>
    <lineage>
        <taxon>Bacteria</taxon>
        <taxon>Pseudomonadati</taxon>
        <taxon>Pseudomonadota</taxon>
        <taxon>Gammaproteobacteria</taxon>
        <taxon>Vibrionales</taxon>
        <taxon>Vibrionaceae</taxon>
        <taxon>Vibrio</taxon>
    </lineage>
</organism>
<feature type="modified residue" description="4-aspartylphosphate" evidence="15">
    <location>
        <position position="598"/>
    </location>
</feature>
<dbReference type="EMBL" id="RXZH01000001">
    <property type="protein sequence ID" value="RTZ18362.1"/>
    <property type="molecule type" value="Genomic_DNA"/>
</dbReference>
<dbReference type="Gene3D" id="1.10.287.130">
    <property type="match status" value="1"/>
</dbReference>
<dbReference type="InterPro" id="IPR036890">
    <property type="entry name" value="HATPase_C_sf"/>
</dbReference>
<dbReference type="SUPFAM" id="SSF52172">
    <property type="entry name" value="CheY-like"/>
    <property type="match status" value="2"/>
</dbReference>
<keyword evidence="16" id="KW-0175">Coiled coil</keyword>
<comment type="subcellular location">
    <subcellularLocation>
        <location evidence="2">Cell membrane</location>
        <topology evidence="2">Multi-pass membrane protein</topology>
    </subcellularLocation>
</comment>
<dbReference type="GO" id="GO:0005524">
    <property type="term" value="F:ATP binding"/>
    <property type="evidence" value="ECO:0007669"/>
    <property type="project" value="UniProtKB-KW"/>
</dbReference>
<dbReference type="InterPro" id="IPR005467">
    <property type="entry name" value="His_kinase_dom"/>
</dbReference>
<reference evidence="20 21" key="1">
    <citation type="submission" date="2018-12" db="EMBL/GenBank/DDBJ databases">
        <title>Vibrio sp. isolated from China Sea.</title>
        <authorList>
            <person name="Li Y."/>
        </authorList>
    </citation>
    <scope>NUCLEOTIDE SEQUENCE [LARGE SCALE GENOMIC DNA]</scope>
    <source>
        <strain evidence="20 21">BEI207</strain>
    </source>
</reference>
<evidence type="ECO:0000256" key="3">
    <source>
        <dbReference type="ARBA" id="ARBA00012438"/>
    </source>
</evidence>
<dbReference type="Gene3D" id="3.40.50.2300">
    <property type="match status" value="2"/>
</dbReference>
<keyword evidence="6" id="KW-0808">Transferase</keyword>
<dbReference type="Pfam" id="PF00512">
    <property type="entry name" value="HisKA"/>
    <property type="match status" value="1"/>
</dbReference>
<keyword evidence="9" id="KW-0418">Kinase</keyword>
<comment type="caution">
    <text evidence="20">The sequence shown here is derived from an EMBL/GenBank/DDBJ whole genome shotgun (WGS) entry which is preliminary data.</text>
</comment>
<dbReference type="Gene3D" id="3.30.565.10">
    <property type="entry name" value="Histidine kinase-like ATPase, C-terminal domain"/>
    <property type="match status" value="1"/>
</dbReference>
<gene>
    <name evidence="20" type="ORF">EJ063_03865</name>
</gene>
<feature type="domain" description="Response regulatory" evidence="19">
    <location>
        <begin position="548"/>
        <end position="668"/>
    </location>
</feature>
<evidence type="ECO:0000313" key="20">
    <source>
        <dbReference type="EMBL" id="RTZ18362.1"/>
    </source>
</evidence>
<evidence type="ECO:0000259" key="18">
    <source>
        <dbReference type="PROSITE" id="PS50109"/>
    </source>
</evidence>
<evidence type="ECO:0000256" key="11">
    <source>
        <dbReference type="ARBA" id="ARBA00022840"/>
    </source>
</evidence>
<evidence type="ECO:0000256" key="15">
    <source>
        <dbReference type="PROSITE-ProRule" id="PRU00169"/>
    </source>
</evidence>
<dbReference type="PANTHER" id="PTHR45339">
    <property type="entry name" value="HYBRID SIGNAL TRANSDUCTION HISTIDINE KINASE J"/>
    <property type="match status" value="1"/>
</dbReference>
<dbReference type="Pfam" id="PF00072">
    <property type="entry name" value="Response_reg"/>
    <property type="match status" value="2"/>
</dbReference>
<dbReference type="InterPro" id="IPR003594">
    <property type="entry name" value="HATPase_dom"/>
</dbReference>
<evidence type="ECO:0000256" key="2">
    <source>
        <dbReference type="ARBA" id="ARBA00004651"/>
    </source>
</evidence>
<evidence type="ECO:0000256" key="16">
    <source>
        <dbReference type="SAM" id="Coils"/>
    </source>
</evidence>